<evidence type="ECO:0000313" key="6">
    <source>
        <dbReference type="EMBL" id="AMD86976.1"/>
    </source>
</evidence>
<dbReference type="SUPFAM" id="SSF46894">
    <property type="entry name" value="C-terminal effector domain of the bipartite response regulators"/>
    <property type="match status" value="1"/>
</dbReference>
<dbReference type="SUPFAM" id="SSF52172">
    <property type="entry name" value="CheY-like"/>
    <property type="match status" value="1"/>
</dbReference>
<dbReference type="InterPro" id="IPR039420">
    <property type="entry name" value="WalR-like"/>
</dbReference>
<evidence type="ECO:0000256" key="2">
    <source>
        <dbReference type="ARBA" id="ARBA00023125"/>
    </source>
</evidence>
<dbReference type="PANTHER" id="PTHR43214:SF42">
    <property type="entry name" value="TRANSCRIPTIONAL REGULATORY PROTEIN DESR"/>
    <property type="match status" value="1"/>
</dbReference>
<dbReference type="GO" id="GO:0003677">
    <property type="term" value="F:DNA binding"/>
    <property type="evidence" value="ECO:0007669"/>
    <property type="project" value="UniProtKB-KW"/>
</dbReference>
<accession>A0A120KLC0</accession>
<feature type="modified residue" description="4-aspartylphosphate" evidence="3">
    <location>
        <position position="57"/>
    </location>
</feature>
<dbReference type="CDD" id="cd06170">
    <property type="entry name" value="LuxR_C_like"/>
    <property type="match status" value="1"/>
</dbReference>
<protein>
    <submittedName>
        <fullName evidence="6">LuxR family transcriptional regulator</fullName>
    </submittedName>
</protein>
<feature type="domain" description="HTH luxR-type" evidence="4">
    <location>
        <begin position="160"/>
        <end position="225"/>
    </location>
</feature>
<dbReference type="Pfam" id="PF00072">
    <property type="entry name" value="Response_reg"/>
    <property type="match status" value="1"/>
</dbReference>
<keyword evidence="7" id="KW-1185">Reference proteome</keyword>
<dbReference type="InterPro" id="IPR011006">
    <property type="entry name" value="CheY-like_superfamily"/>
</dbReference>
<evidence type="ECO:0000256" key="1">
    <source>
        <dbReference type="ARBA" id="ARBA00022553"/>
    </source>
</evidence>
<dbReference type="GO" id="GO:0006355">
    <property type="term" value="P:regulation of DNA-templated transcription"/>
    <property type="evidence" value="ECO:0007669"/>
    <property type="project" value="InterPro"/>
</dbReference>
<reference evidence="7" key="1">
    <citation type="submission" date="2016-02" db="EMBL/GenBank/DDBJ databases">
        <authorList>
            <person name="Holder M.E."/>
            <person name="Ajami N.J."/>
            <person name="Petrosino J.F."/>
        </authorList>
    </citation>
    <scope>NUCLEOTIDE SEQUENCE [LARGE SCALE GENOMIC DNA]</scope>
    <source>
        <strain evidence="7">CCUG 36733</strain>
    </source>
</reference>
<dbReference type="RefSeq" id="WP_067941161.1">
    <property type="nucleotide sequence ID" value="NZ_CAUSVG010000021.1"/>
</dbReference>
<dbReference type="SMART" id="SM00421">
    <property type="entry name" value="HTH_LUXR"/>
    <property type="match status" value="1"/>
</dbReference>
<dbReference type="Gene3D" id="3.40.50.2300">
    <property type="match status" value="1"/>
</dbReference>
<dbReference type="InterPro" id="IPR000792">
    <property type="entry name" value="Tscrpt_reg_LuxR_C"/>
</dbReference>
<keyword evidence="1 3" id="KW-0597">Phosphoprotein</keyword>
<dbReference type="PANTHER" id="PTHR43214">
    <property type="entry name" value="TWO-COMPONENT RESPONSE REGULATOR"/>
    <property type="match status" value="1"/>
</dbReference>
<name>A0A120KLC0_ACTRD</name>
<gene>
    <name evidence="6" type="ORF">AXF14_04390</name>
</gene>
<dbReference type="InterPro" id="IPR058245">
    <property type="entry name" value="NreC/VraR/RcsB-like_REC"/>
</dbReference>
<evidence type="ECO:0000256" key="3">
    <source>
        <dbReference type="PROSITE-ProRule" id="PRU00169"/>
    </source>
</evidence>
<dbReference type="CDD" id="cd17535">
    <property type="entry name" value="REC_NarL-like"/>
    <property type="match status" value="1"/>
</dbReference>
<dbReference type="InterPro" id="IPR016032">
    <property type="entry name" value="Sig_transdc_resp-reg_C-effctor"/>
</dbReference>
<dbReference type="SMART" id="SM00448">
    <property type="entry name" value="REC"/>
    <property type="match status" value="1"/>
</dbReference>
<proteinExistence type="predicted"/>
<feature type="domain" description="Response regulatory" evidence="5">
    <location>
        <begin position="3"/>
        <end position="122"/>
    </location>
</feature>
<keyword evidence="2" id="KW-0238">DNA-binding</keyword>
<dbReference type="InterPro" id="IPR001789">
    <property type="entry name" value="Sig_transdc_resp-reg_receiver"/>
</dbReference>
<dbReference type="PROSITE" id="PS50043">
    <property type="entry name" value="HTH_LUXR_2"/>
    <property type="match status" value="1"/>
</dbReference>
<dbReference type="AlphaFoldDB" id="A0A120KLC0"/>
<dbReference type="PROSITE" id="PS50110">
    <property type="entry name" value="RESPONSE_REGULATORY"/>
    <property type="match status" value="1"/>
</dbReference>
<evidence type="ECO:0000313" key="7">
    <source>
        <dbReference type="Proteomes" id="UP000065220"/>
    </source>
</evidence>
<evidence type="ECO:0000259" key="5">
    <source>
        <dbReference type="PROSITE" id="PS50110"/>
    </source>
</evidence>
<dbReference type="Proteomes" id="UP000065220">
    <property type="component" value="Chromosome"/>
</dbReference>
<dbReference type="STRING" id="111015.AXF14_04390"/>
<organism evidence="6 7">
    <name type="scientific">Actinomyces radicidentis</name>
    <dbReference type="NCBI Taxonomy" id="111015"/>
    <lineage>
        <taxon>Bacteria</taxon>
        <taxon>Bacillati</taxon>
        <taxon>Actinomycetota</taxon>
        <taxon>Actinomycetes</taxon>
        <taxon>Actinomycetales</taxon>
        <taxon>Actinomycetaceae</taxon>
        <taxon>Actinomyces</taxon>
    </lineage>
</organism>
<dbReference type="OrthoDB" id="7187989at2"/>
<dbReference type="KEGG" id="ard:AXF14_04390"/>
<dbReference type="EMBL" id="CP014228">
    <property type="protein sequence ID" value="AMD86976.1"/>
    <property type="molecule type" value="Genomic_DNA"/>
</dbReference>
<dbReference type="GO" id="GO:0000160">
    <property type="term" value="P:phosphorelay signal transduction system"/>
    <property type="evidence" value="ECO:0007669"/>
    <property type="project" value="InterPro"/>
</dbReference>
<dbReference type="PRINTS" id="PR00038">
    <property type="entry name" value="HTHLUXR"/>
</dbReference>
<dbReference type="Pfam" id="PF00196">
    <property type="entry name" value="GerE"/>
    <property type="match status" value="1"/>
</dbReference>
<sequence>MIHVGIADDDALVRHTLTDLLATTDDIRVAWTASDGLEALEHLRDPEREEVTVLLVDVQMPRLDGIALAEALHEEMPDIAILILTTFVADSVLDRALAAGVRGFIAKEDPIGTLADTIRHVASGNMVLSPASSAIIGHRVPPALAPSPAAPVRSAPAAGALPPAVALSPRELEVLSLMVEALSNKQIAKRLNLSEATVKTHVSTLIAKLGVQDRVGAVVHALRTGLV</sequence>
<evidence type="ECO:0000259" key="4">
    <source>
        <dbReference type="PROSITE" id="PS50043"/>
    </source>
</evidence>